<feature type="non-terminal residue" evidence="2">
    <location>
        <position position="1"/>
    </location>
</feature>
<sequence>VASWFTQVSPEAVHVIAEQMGKGDIVMAETDEEYQALTLMCKVKAVTSHVAGSSSSCSGMRNKIRGLTIDKGLSSFYITINPADMYNPTVKFL</sequence>
<proteinExistence type="predicted"/>
<dbReference type="Proteomes" id="UP000217790">
    <property type="component" value="Unassembled WGS sequence"/>
</dbReference>
<dbReference type="AlphaFoldDB" id="A0A2H3D5D8"/>
<dbReference type="Pfam" id="PF14214">
    <property type="entry name" value="Helitron_like_N"/>
    <property type="match status" value="1"/>
</dbReference>
<feature type="domain" description="Helitron helicase-like" evidence="1">
    <location>
        <begin position="17"/>
        <end position="90"/>
    </location>
</feature>
<dbReference type="OrthoDB" id="432234at2759"/>
<feature type="non-terminal residue" evidence="2">
    <location>
        <position position="93"/>
    </location>
</feature>
<dbReference type="EMBL" id="KZ293687">
    <property type="protein sequence ID" value="PBK86008.1"/>
    <property type="molecule type" value="Genomic_DNA"/>
</dbReference>
<reference evidence="3" key="1">
    <citation type="journal article" date="2017" name="Nat. Ecol. Evol.">
        <title>Genome expansion and lineage-specific genetic innovations in the forest pathogenic fungi Armillaria.</title>
        <authorList>
            <person name="Sipos G."/>
            <person name="Prasanna A.N."/>
            <person name="Walter M.C."/>
            <person name="O'Connor E."/>
            <person name="Balint B."/>
            <person name="Krizsan K."/>
            <person name="Kiss B."/>
            <person name="Hess J."/>
            <person name="Varga T."/>
            <person name="Slot J."/>
            <person name="Riley R."/>
            <person name="Boka B."/>
            <person name="Rigling D."/>
            <person name="Barry K."/>
            <person name="Lee J."/>
            <person name="Mihaltcheva S."/>
            <person name="LaButti K."/>
            <person name="Lipzen A."/>
            <person name="Waldron R."/>
            <person name="Moloney N.M."/>
            <person name="Sperisen C."/>
            <person name="Kredics L."/>
            <person name="Vagvoelgyi C."/>
            <person name="Patrignani A."/>
            <person name="Fitzpatrick D."/>
            <person name="Nagy I."/>
            <person name="Doyle S."/>
            <person name="Anderson J.B."/>
            <person name="Grigoriev I.V."/>
            <person name="Gueldener U."/>
            <person name="Muensterkoetter M."/>
            <person name="Nagy L.G."/>
        </authorList>
    </citation>
    <scope>NUCLEOTIDE SEQUENCE [LARGE SCALE GENOMIC DNA]</scope>
    <source>
        <strain evidence="3">Ar21-2</strain>
    </source>
</reference>
<evidence type="ECO:0000259" key="1">
    <source>
        <dbReference type="Pfam" id="PF14214"/>
    </source>
</evidence>
<name>A0A2H3D5D8_ARMGA</name>
<evidence type="ECO:0000313" key="3">
    <source>
        <dbReference type="Proteomes" id="UP000217790"/>
    </source>
</evidence>
<evidence type="ECO:0000313" key="2">
    <source>
        <dbReference type="EMBL" id="PBK86008.1"/>
    </source>
</evidence>
<dbReference type="InterPro" id="IPR025476">
    <property type="entry name" value="Helitron_helicase-like"/>
</dbReference>
<dbReference type="STRING" id="47427.A0A2H3D5D8"/>
<organism evidence="2 3">
    <name type="scientific">Armillaria gallica</name>
    <name type="common">Bulbous honey fungus</name>
    <name type="synonym">Armillaria bulbosa</name>
    <dbReference type="NCBI Taxonomy" id="47427"/>
    <lineage>
        <taxon>Eukaryota</taxon>
        <taxon>Fungi</taxon>
        <taxon>Dikarya</taxon>
        <taxon>Basidiomycota</taxon>
        <taxon>Agaricomycotina</taxon>
        <taxon>Agaricomycetes</taxon>
        <taxon>Agaricomycetidae</taxon>
        <taxon>Agaricales</taxon>
        <taxon>Marasmiineae</taxon>
        <taxon>Physalacriaceae</taxon>
        <taxon>Armillaria</taxon>
    </lineage>
</organism>
<keyword evidence="3" id="KW-1185">Reference proteome</keyword>
<protein>
    <recommendedName>
        <fullName evidence="1">Helitron helicase-like domain-containing protein</fullName>
    </recommendedName>
</protein>
<gene>
    <name evidence="2" type="ORF">ARMGADRAFT_896693</name>
</gene>
<dbReference type="InParanoid" id="A0A2H3D5D8"/>
<accession>A0A2H3D5D8</accession>